<evidence type="ECO:0000259" key="2">
    <source>
        <dbReference type="Pfam" id="PF14303"/>
    </source>
</evidence>
<name>A0A8T0T2V5_PANVG</name>
<dbReference type="EMBL" id="CM029044">
    <property type="protein sequence ID" value="KAG2606012.1"/>
    <property type="molecule type" value="Genomic_DNA"/>
</dbReference>
<evidence type="ECO:0000313" key="4">
    <source>
        <dbReference type="Proteomes" id="UP000823388"/>
    </source>
</evidence>
<feature type="compositionally biased region" description="Low complexity" evidence="1">
    <location>
        <begin position="264"/>
        <end position="273"/>
    </location>
</feature>
<protein>
    <recommendedName>
        <fullName evidence="2">No apical meristem-associated C-terminal domain-containing protein</fullName>
    </recommendedName>
</protein>
<dbReference type="PANTHER" id="PTHR45023">
    <property type="match status" value="1"/>
</dbReference>
<sequence>MDHIISYAYQGCNNDEERQSLQAAANASTGQQWMHPNPQFGMPQQFGSYGMAHFRPPTEAVMQQSIGHEGGCTSSIGKKQVKVKQSNFSVDEDVHLTKWLVAVSTYPVINTGQRREGFWSRITNGYNSNRGPHVERSLKSLSSRFDHIKEQCAKFSDYYTQILHVNPSGMSDADKTTEALARFASTQKPFMLMHCWKILKDEPKWQDLVVVMSQSGKNNEQEDDCYVTAPSNQGDTEAEPSTPSSGGTKRRPGRDSSKAKKQKSASSSASATSTEYVSKMHDLWSDRFSFMKEQQVEKSKQMAELANLEKEKLDRQMELEERCLALEARRLAKEERVDESRLLAEEERILNIDLDTCKPSLRVFYKAQQDKIFAKYSAPSS</sequence>
<evidence type="ECO:0000313" key="3">
    <source>
        <dbReference type="EMBL" id="KAG2606012.1"/>
    </source>
</evidence>
<dbReference type="AlphaFoldDB" id="A0A8T0T2V5"/>
<feature type="region of interest" description="Disordered" evidence="1">
    <location>
        <begin position="219"/>
        <end position="273"/>
    </location>
</feature>
<feature type="domain" description="No apical meristem-associated C-terminal" evidence="2">
    <location>
        <begin position="188"/>
        <end position="372"/>
    </location>
</feature>
<dbReference type="Proteomes" id="UP000823388">
    <property type="component" value="Chromosome 4N"/>
</dbReference>
<organism evidence="3 4">
    <name type="scientific">Panicum virgatum</name>
    <name type="common">Blackwell switchgrass</name>
    <dbReference type="NCBI Taxonomy" id="38727"/>
    <lineage>
        <taxon>Eukaryota</taxon>
        <taxon>Viridiplantae</taxon>
        <taxon>Streptophyta</taxon>
        <taxon>Embryophyta</taxon>
        <taxon>Tracheophyta</taxon>
        <taxon>Spermatophyta</taxon>
        <taxon>Magnoliopsida</taxon>
        <taxon>Liliopsida</taxon>
        <taxon>Poales</taxon>
        <taxon>Poaceae</taxon>
        <taxon>PACMAD clade</taxon>
        <taxon>Panicoideae</taxon>
        <taxon>Panicodae</taxon>
        <taxon>Paniceae</taxon>
        <taxon>Panicinae</taxon>
        <taxon>Panicum</taxon>
        <taxon>Panicum sect. Hiantes</taxon>
    </lineage>
</organism>
<dbReference type="PANTHER" id="PTHR45023:SF4">
    <property type="entry name" value="GLYCINE-RICH PROTEIN-RELATED"/>
    <property type="match status" value="1"/>
</dbReference>
<dbReference type="Pfam" id="PF14303">
    <property type="entry name" value="NAM-associated"/>
    <property type="match status" value="1"/>
</dbReference>
<dbReference type="InterPro" id="IPR029466">
    <property type="entry name" value="NAM-associated_C"/>
</dbReference>
<comment type="caution">
    <text evidence="3">The sequence shown here is derived from an EMBL/GenBank/DDBJ whole genome shotgun (WGS) entry which is preliminary data.</text>
</comment>
<reference evidence="3" key="1">
    <citation type="submission" date="2020-05" db="EMBL/GenBank/DDBJ databases">
        <title>WGS assembly of Panicum virgatum.</title>
        <authorList>
            <person name="Lovell J.T."/>
            <person name="Jenkins J."/>
            <person name="Shu S."/>
            <person name="Juenger T.E."/>
            <person name="Schmutz J."/>
        </authorList>
    </citation>
    <scope>NUCLEOTIDE SEQUENCE</scope>
    <source>
        <strain evidence="3">AP13</strain>
    </source>
</reference>
<keyword evidence="4" id="KW-1185">Reference proteome</keyword>
<feature type="compositionally biased region" description="Polar residues" evidence="1">
    <location>
        <begin position="229"/>
        <end position="247"/>
    </location>
</feature>
<accession>A0A8T0T2V5</accession>
<gene>
    <name evidence="3" type="ORF">PVAP13_4NG146971</name>
</gene>
<proteinExistence type="predicted"/>
<evidence type="ECO:0000256" key="1">
    <source>
        <dbReference type="SAM" id="MobiDB-lite"/>
    </source>
</evidence>